<evidence type="ECO:0000259" key="14">
    <source>
        <dbReference type="PROSITE" id="PS50507"/>
    </source>
</evidence>
<keyword evidence="5" id="KW-0808">Transferase</keyword>
<dbReference type="GO" id="GO:0039694">
    <property type="term" value="P:viral RNA genome replication"/>
    <property type="evidence" value="ECO:0007669"/>
    <property type="project" value="InterPro"/>
</dbReference>
<dbReference type="InterPro" id="IPR029053">
    <property type="entry name" value="Viral_coat"/>
</dbReference>
<dbReference type="Gene3D" id="3.30.70.270">
    <property type="match status" value="1"/>
</dbReference>
<keyword evidence="9" id="KW-0788">Thiol protease</keyword>
<keyword evidence="12" id="KW-0693">Viral RNA replication</keyword>
<protein>
    <submittedName>
        <fullName evidence="15">Polyprotein</fullName>
    </submittedName>
</protein>
<dbReference type="InterPro" id="IPR043128">
    <property type="entry name" value="Rev_trsase/Diguanyl_cyclase"/>
</dbReference>
<keyword evidence="10" id="KW-0067">ATP-binding</keyword>
<accession>E2GER3</accession>
<evidence type="ECO:0000256" key="7">
    <source>
        <dbReference type="ARBA" id="ARBA00022741"/>
    </source>
</evidence>
<organism evidence="15">
    <name type="scientific">Sapovirus pig/DO19/2007/KOR</name>
    <dbReference type="NCBI Taxonomy" id="889187"/>
    <lineage>
        <taxon>Viruses</taxon>
        <taxon>Riboviria</taxon>
        <taxon>Orthornavirae</taxon>
        <taxon>Pisuviricota</taxon>
        <taxon>Pisoniviricetes</taxon>
        <taxon>Picornavirales</taxon>
        <taxon>Caliciviridae</taxon>
        <taxon>Sapovirus</taxon>
        <taxon>Sapovirus sapporoense</taxon>
        <taxon>Sapporo virus</taxon>
    </lineage>
</organism>
<sequence>LHPRVIEEAVDTLLEFVDNTDLCVAVRNILVSRPRGLVFDISVPTFKGLPSGMPGTSIINSVCHLILFACSVLDCYAKVNAPYHGNVFSNVRIVVYGDDCVYGWTTATASMAAQFWNTMRSFGMKPINPTKDGDPAFTDTIQFLKRTIVLAEGTLVAALEKSSLERQLCWIKGPKTTTMEPIYPPDPEVRLMQIQNAVWRAAAHGPEYFERFEQLATELCKRELLPYAGTRYSEAIELITNIYIPSIPPDDEAIVYVMEGPNPPRLNRLSSLPMASSLQPLATVVVNPAPPNQGAMAVASARRSRGCHRHVSSDIRCTYCVAMNFTWKCPRRPGNFDRHDDPRAECNPYTAHLAKMYGGWSGSMSVRVSVSGSGIFAGKIMLCILPPGVPIEGAGAPGNYPHALLDAKTNLAFSVDVYDVRNTDFHFNGDNNTAKLGIWVYQPLINPFAQGDTSAMITIETRPGMDFNFCMLKSPDSATATVEPTNALPKVLLGSRDNRMGVTPVGLAGVNQATQINHHFNATGVTQGWSTVPFSTPDIRLGTTAVNIGPNGSNSIIGYQVDPAPGSDVVMAGIPNHWPDGCASTVLNGGASSAQAIGTAGMVLTYQGNNVGETAPYCVEYMVFNSTQSPVGAEIAPGQLMVRRLNGNSGSVPANDGCFATVDFVQTNTDAHANILQLTTPLRGRQFSFGPLGGNNIALWEVNTPSSGNAQAVVYSSQLDHTSIACAGVLHIPEGSMAVFTVTTAGDVFQIGLCSDGYLRTGITAGDVVLLDPMTTFEYNGLYSITTPLSGPNGNSRGFMMAP</sequence>
<dbReference type="GO" id="GO:0005524">
    <property type="term" value="F:ATP binding"/>
    <property type="evidence" value="ECO:0007669"/>
    <property type="project" value="UniProtKB-KW"/>
</dbReference>
<evidence type="ECO:0000256" key="6">
    <source>
        <dbReference type="ARBA" id="ARBA00022695"/>
    </source>
</evidence>
<keyword evidence="3" id="KW-0696">RNA-directed RNA polymerase</keyword>
<dbReference type="GO" id="GO:0008234">
    <property type="term" value="F:cysteine-type peptidase activity"/>
    <property type="evidence" value="ECO:0007669"/>
    <property type="project" value="UniProtKB-KW"/>
</dbReference>
<name>E2GER3_9CALI</name>
<dbReference type="InterPro" id="IPR007094">
    <property type="entry name" value="RNA-dir_pol_PSvirus"/>
</dbReference>
<dbReference type="InterPro" id="IPR001205">
    <property type="entry name" value="RNA-dir_pol_C"/>
</dbReference>
<dbReference type="SUPFAM" id="SSF56672">
    <property type="entry name" value="DNA/RNA polymerases"/>
    <property type="match status" value="1"/>
</dbReference>
<evidence type="ECO:0000256" key="9">
    <source>
        <dbReference type="ARBA" id="ARBA00022807"/>
    </source>
</evidence>
<reference evidence="15" key="1">
    <citation type="submission" date="2010-05" db="EMBL/GenBank/DDBJ databases">
        <authorList>
            <person name="Choi I.-S."/>
            <person name="Song Y.-J."/>
            <person name="Lee J.-B."/>
            <person name="Park S.-Y."/>
            <person name="Song C.-S."/>
        </authorList>
    </citation>
    <scope>NUCLEOTIDE SEQUENCE</scope>
    <source>
        <strain evidence="15">Pig/DO19/2007/KOR</strain>
    </source>
</reference>
<keyword evidence="8" id="KW-0378">Hydrolase</keyword>
<keyword evidence="13" id="KW-1035">Host cytoplasm</keyword>
<keyword evidence="6" id="KW-0548">Nucleotidyltransferase</keyword>
<evidence type="ECO:0000256" key="8">
    <source>
        <dbReference type="ARBA" id="ARBA00022801"/>
    </source>
</evidence>
<dbReference type="EMBL" id="HM346630">
    <property type="protein sequence ID" value="ADN84682.1"/>
    <property type="molecule type" value="Genomic_RNA"/>
</dbReference>
<dbReference type="GO" id="GO:0030430">
    <property type="term" value="C:host cell cytoplasm"/>
    <property type="evidence" value="ECO:0007669"/>
    <property type="project" value="UniProtKB-SubCell"/>
</dbReference>
<proteinExistence type="predicted"/>
<dbReference type="Gene3D" id="2.60.120.20">
    <property type="match status" value="1"/>
</dbReference>
<dbReference type="GO" id="GO:0006508">
    <property type="term" value="P:proteolysis"/>
    <property type="evidence" value="ECO:0007669"/>
    <property type="project" value="UniProtKB-KW"/>
</dbReference>
<evidence type="ECO:0000256" key="5">
    <source>
        <dbReference type="ARBA" id="ARBA00022679"/>
    </source>
</evidence>
<dbReference type="InterPro" id="IPR004005">
    <property type="entry name" value="Calicivirus_coat"/>
</dbReference>
<evidence type="ECO:0000256" key="10">
    <source>
        <dbReference type="ARBA" id="ARBA00022840"/>
    </source>
</evidence>
<evidence type="ECO:0000256" key="12">
    <source>
        <dbReference type="ARBA" id="ARBA00022953"/>
    </source>
</evidence>
<dbReference type="GO" id="GO:0044423">
    <property type="term" value="C:virion component"/>
    <property type="evidence" value="ECO:0007669"/>
    <property type="project" value="UniProtKB-KW"/>
</dbReference>
<dbReference type="Pfam" id="PF00680">
    <property type="entry name" value="RdRP_1"/>
    <property type="match status" value="1"/>
</dbReference>
<dbReference type="GO" id="GO:0003968">
    <property type="term" value="F:RNA-directed RNA polymerase activity"/>
    <property type="evidence" value="ECO:0007669"/>
    <property type="project" value="UniProtKB-KW"/>
</dbReference>
<keyword evidence="11" id="KW-0946">Virion</keyword>
<evidence type="ECO:0000256" key="2">
    <source>
        <dbReference type="ARBA" id="ARBA00004328"/>
    </source>
</evidence>
<reference evidence="15" key="2">
    <citation type="journal article" date="2011" name="Virus Genes">
        <title>Identification of genetic diversity of porcine Norovirus and Sapovirus in Korea.</title>
        <authorList>
            <person name="Song Y.J."/>
            <person name="Yu J.N."/>
            <person name="Nam H.M."/>
            <person name="Bak H.R."/>
            <person name="Lee J.B."/>
            <person name="Park S.Y."/>
            <person name="Song C.S."/>
            <person name="Seo K.H."/>
            <person name="Choi I.S."/>
        </authorList>
    </citation>
    <scope>NUCLEOTIDE SEQUENCE</scope>
    <source>
        <strain evidence="15">Pig/DO19/2007/KOR</strain>
    </source>
</reference>
<dbReference type="Pfam" id="PF00915">
    <property type="entry name" value="Calici_coat"/>
    <property type="match status" value="1"/>
</dbReference>
<keyword evidence="4" id="KW-0645">Protease</keyword>
<dbReference type="GO" id="GO:0003723">
    <property type="term" value="F:RNA binding"/>
    <property type="evidence" value="ECO:0007669"/>
    <property type="project" value="InterPro"/>
</dbReference>
<dbReference type="InterPro" id="IPR043502">
    <property type="entry name" value="DNA/RNA_pol_sf"/>
</dbReference>
<dbReference type="Gene3D" id="1.20.960.20">
    <property type="match status" value="1"/>
</dbReference>
<evidence type="ECO:0000256" key="11">
    <source>
        <dbReference type="ARBA" id="ARBA00022844"/>
    </source>
</evidence>
<dbReference type="PROSITE" id="PS50507">
    <property type="entry name" value="RDRP_SSRNA_POS"/>
    <property type="match status" value="1"/>
</dbReference>
<comment type="subcellular location">
    <subcellularLocation>
        <location evidence="1">Host cytoplasm</location>
    </subcellularLocation>
    <subcellularLocation>
        <location evidence="2">Virion</location>
    </subcellularLocation>
</comment>
<dbReference type="SUPFAM" id="SSF88633">
    <property type="entry name" value="Positive stranded ssRNA viruses"/>
    <property type="match status" value="1"/>
</dbReference>
<feature type="non-terminal residue" evidence="15">
    <location>
        <position position="1"/>
    </location>
</feature>
<keyword evidence="7" id="KW-0547">Nucleotide-binding</keyword>
<evidence type="ECO:0000256" key="13">
    <source>
        <dbReference type="ARBA" id="ARBA00023200"/>
    </source>
</evidence>
<evidence type="ECO:0000256" key="1">
    <source>
        <dbReference type="ARBA" id="ARBA00004192"/>
    </source>
</evidence>
<dbReference type="GO" id="GO:0006351">
    <property type="term" value="P:DNA-templated transcription"/>
    <property type="evidence" value="ECO:0007669"/>
    <property type="project" value="InterPro"/>
</dbReference>
<evidence type="ECO:0000313" key="15">
    <source>
        <dbReference type="EMBL" id="ADN84682.1"/>
    </source>
</evidence>
<feature type="domain" description="RdRp catalytic" evidence="14">
    <location>
        <begin position="1"/>
        <end position="112"/>
    </location>
</feature>
<evidence type="ECO:0000256" key="3">
    <source>
        <dbReference type="ARBA" id="ARBA00022484"/>
    </source>
</evidence>
<evidence type="ECO:0000256" key="4">
    <source>
        <dbReference type="ARBA" id="ARBA00022670"/>
    </source>
</evidence>